<dbReference type="EMBL" id="CDMZ01005679">
    <property type="protein sequence ID" value="CEM53422.1"/>
    <property type="molecule type" value="Genomic_DNA"/>
</dbReference>
<accession>A0A0G4I8G6</accession>
<proteinExistence type="predicted"/>
<dbReference type="PROSITE" id="PS50263">
    <property type="entry name" value="CN_HYDROLASE"/>
    <property type="match status" value="1"/>
</dbReference>
<name>A0A0G4I8G6_9ALVE</name>
<feature type="domain" description="CN hydrolase" evidence="1">
    <location>
        <begin position="16"/>
        <end position="262"/>
    </location>
</feature>
<reference evidence="2" key="1">
    <citation type="submission" date="2014-11" db="EMBL/GenBank/DDBJ databases">
        <authorList>
            <person name="Otto D Thomas"/>
            <person name="Naeem Raeece"/>
        </authorList>
    </citation>
    <scope>NUCLEOTIDE SEQUENCE</scope>
</reference>
<protein>
    <recommendedName>
        <fullName evidence="1">CN hydrolase domain-containing protein</fullName>
    </recommendedName>
</protein>
<dbReference type="PhylomeDB" id="A0A0G4I8G6"/>
<dbReference type="CDD" id="cd07197">
    <property type="entry name" value="nitrilase"/>
    <property type="match status" value="1"/>
</dbReference>
<evidence type="ECO:0000259" key="1">
    <source>
        <dbReference type="PROSITE" id="PS50263"/>
    </source>
</evidence>
<dbReference type="Gene3D" id="3.60.110.10">
    <property type="entry name" value="Carbon-nitrogen hydrolase"/>
    <property type="match status" value="1"/>
</dbReference>
<sequence length="315" mass="34351">MLVGCGPDPVSPLRVLGLQIANARATTAEGRDANVRSIAACLREHSGYEVYLLPELATVGYSDAVMGGSEETAEDAMQGPSAKVLGEVARKLNAFVVYGFPRRDKADTRSPTISQNVLGPDGSVVATYDKLHLCSIGDCSEKCFFRSGDHLTVFTAQRGFCVGVLICYDVRFSDVWAALARDCRVDLVLHPSAFARDRAFSQWLPFVATRACENQIYVLSLSFGDPSFGGSIAIGPGLQDVEHVRRLGCEQSGLPLLVDRSVLEEVRRDCPFGGDRRSDYSQMVKNLQGKGKEEGLRVCRVMQIYKYNFCSGTGE</sequence>
<dbReference type="InterPro" id="IPR036526">
    <property type="entry name" value="C-N_Hydrolase_sf"/>
</dbReference>
<dbReference type="InterPro" id="IPR003010">
    <property type="entry name" value="C-N_Hydrolase"/>
</dbReference>
<dbReference type="PANTHER" id="PTHR23088">
    <property type="entry name" value="NITRILASE-RELATED"/>
    <property type="match status" value="1"/>
</dbReference>
<gene>
    <name evidence="2" type="ORF">Cvel_11947</name>
</gene>
<dbReference type="VEuPathDB" id="CryptoDB:Cvel_11947"/>
<dbReference type="Pfam" id="PF00795">
    <property type="entry name" value="CN_hydrolase"/>
    <property type="match status" value="1"/>
</dbReference>
<evidence type="ECO:0000313" key="2">
    <source>
        <dbReference type="EMBL" id="CEM53422.1"/>
    </source>
</evidence>
<dbReference type="PANTHER" id="PTHR23088:SF27">
    <property type="entry name" value="DEAMINATED GLUTATHIONE AMIDASE"/>
    <property type="match status" value="1"/>
</dbReference>
<dbReference type="SUPFAM" id="SSF56317">
    <property type="entry name" value="Carbon-nitrogen hydrolase"/>
    <property type="match status" value="1"/>
</dbReference>
<dbReference type="AlphaFoldDB" id="A0A0G4I8G6"/>
<organism evidence="2">
    <name type="scientific">Chromera velia CCMP2878</name>
    <dbReference type="NCBI Taxonomy" id="1169474"/>
    <lineage>
        <taxon>Eukaryota</taxon>
        <taxon>Sar</taxon>
        <taxon>Alveolata</taxon>
        <taxon>Colpodellida</taxon>
        <taxon>Chromeraceae</taxon>
        <taxon>Chromera</taxon>
    </lineage>
</organism>